<name>A0ABS7HCD5_9HYPH</name>
<keyword evidence="4" id="KW-1185">Reference proteome</keyword>
<keyword evidence="2" id="KW-0472">Membrane</keyword>
<evidence type="ECO:0000313" key="4">
    <source>
        <dbReference type="Proteomes" id="UP000757604"/>
    </source>
</evidence>
<dbReference type="Proteomes" id="UP000757604">
    <property type="component" value="Unassembled WGS sequence"/>
</dbReference>
<keyword evidence="2" id="KW-0812">Transmembrane</keyword>
<comment type="caution">
    <text evidence="3">The sequence shown here is derived from an EMBL/GenBank/DDBJ whole genome shotgun (WGS) entry which is preliminary data.</text>
</comment>
<keyword evidence="1" id="KW-0175">Coiled coil</keyword>
<keyword evidence="2" id="KW-1133">Transmembrane helix</keyword>
<evidence type="ECO:0000313" key="3">
    <source>
        <dbReference type="EMBL" id="MBW9064351.1"/>
    </source>
</evidence>
<protein>
    <recommendedName>
        <fullName evidence="5">DUF883 domain-containing protein</fullName>
    </recommendedName>
</protein>
<evidence type="ECO:0000256" key="2">
    <source>
        <dbReference type="SAM" id="Phobius"/>
    </source>
</evidence>
<reference evidence="3 4" key="1">
    <citation type="journal article" date="2021" name="MBio">
        <title>Poor Competitiveness of Bradyrhizobium in Pigeon Pea Root Colonization in Indian Soils.</title>
        <authorList>
            <person name="Chalasani D."/>
            <person name="Basu A."/>
            <person name="Pullabhotla S.V.S.R.N."/>
            <person name="Jorrin B."/>
            <person name="Neal A.L."/>
            <person name="Poole P.S."/>
            <person name="Podile A.R."/>
            <person name="Tkacz A."/>
        </authorList>
    </citation>
    <scope>NUCLEOTIDE SEQUENCE [LARGE SCALE GENOMIC DNA]</scope>
    <source>
        <strain evidence="3 4">HU44</strain>
    </source>
</reference>
<sequence length="100" mass="10959">MDDLTQELDMTDDEIATDNRIEEATPLVDEALAATDRKAHNQEELSALRAEVARLQDSLREAASGAGRLAIKEFRRKAQAKPIMAAIAAGFLGFLYGITR</sequence>
<proteinExistence type="predicted"/>
<gene>
    <name evidence="3" type="ORF">JNB71_13570</name>
</gene>
<evidence type="ECO:0008006" key="5">
    <source>
        <dbReference type="Google" id="ProtNLM"/>
    </source>
</evidence>
<evidence type="ECO:0000256" key="1">
    <source>
        <dbReference type="SAM" id="Coils"/>
    </source>
</evidence>
<feature type="coiled-coil region" evidence="1">
    <location>
        <begin position="38"/>
        <end position="65"/>
    </location>
</feature>
<accession>A0ABS7HCD5</accession>
<feature type="transmembrane region" description="Helical" evidence="2">
    <location>
        <begin position="82"/>
        <end position="99"/>
    </location>
</feature>
<organism evidence="3 4">
    <name type="scientific">Rhizobium herbae</name>
    <dbReference type="NCBI Taxonomy" id="508661"/>
    <lineage>
        <taxon>Bacteria</taxon>
        <taxon>Pseudomonadati</taxon>
        <taxon>Pseudomonadota</taxon>
        <taxon>Alphaproteobacteria</taxon>
        <taxon>Hyphomicrobiales</taxon>
        <taxon>Rhizobiaceae</taxon>
        <taxon>Rhizobium/Agrobacterium group</taxon>
        <taxon>Rhizobium</taxon>
    </lineage>
</organism>
<dbReference type="EMBL" id="JAEUAO010000003">
    <property type="protein sequence ID" value="MBW9064351.1"/>
    <property type="molecule type" value="Genomic_DNA"/>
</dbReference>
<dbReference type="RefSeq" id="WP_220372347.1">
    <property type="nucleotide sequence ID" value="NZ_JAEUAO010000003.1"/>
</dbReference>